<protein>
    <submittedName>
        <fullName evidence="3">Uncharacterized protein</fullName>
    </submittedName>
</protein>
<evidence type="ECO:0000256" key="2">
    <source>
        <dbReference type="SAM" id="MobiDB-lite"/>
    </source>
</evidence>
<comment type="caution">
    <text evidence="3">The sequence shown here is derived from an EMBL/GenBank/DDBJ whole genome shotgun (WGS) entry which is preliminary data.</text>
</comment>
<feature type="coiled-coil region" evidence="1">
    <location>
        <begin position="356"/>
        <end position="440"/>
    </location>
</feature>
<dbReference type="OrthoDB" id="10670163at2759"/>
<feature type="compositionally biased region" description="Polar residues" evidence="2">
    <location>
        <begin position="841"/>
        <end position="856"/>
    </location>
</feature>
<accession>A0A8J8NXI3</accession>
<sequence>MNQQSQNLGSLTQHLQKVSDIYTQNQKQTKKGGKPKKEKVAIEGGDDDEPMPAAALGPNGNKLPDPKIGLDGESDGDQYEDNDYLDERFDKDRVLASQEKQDNRLSSMKRALNQQSRLSQHQDDEYGTNQKVIPNQLKHQKNARGNPAPQLVHTTIEKQEQDLENSHQDPYTQQDPYSNEMKYKRGKTGEDSEDEDGYQLGKGDPFTMDDVADVQNRRVSNGGMPDDKHSTLFKDQSYMNVMADDSASQMNRQQQLQSNMRNNPFMSNLENAKMLAQLTRERVNGLNLREDQTSQDGLSSNGQITGKQFQEFQKVNKYLSGALRHLNVTIDVLLEQYNPIKFKYKEARREGGNEDLPKEKQDAQLIQRKMEEIKNAEKQLKIAETELEFLQKKEARMKDPNYVRNLQAKIFENRERIEQIEKENIDLKKQQKKTERLIAKKEQYALAQPDQDFNMNFYGGGGPEVQELDNEIQLLQHKLGQIKAKDTELTREDLTQREKFQKLRIAEYRMANKELKMIEMGKKMYNIDFSDHSRIIEEAENEERKQEKQQLLKKINIIKQSMEVNKKNYQTHMKVVLKQRKEQERDKLGMLDHITNLDREIAQAQEQFKEKKEAYHQLQKQRKEAMQARLEKEREEQERIQAMIEEGKVHPLIDPEAKQVAPKTNIIKKKPKKALESVSKSVVVIKEPAPVIPQEKPQVPRFRKAKIKQPQAQREVVQSQLESLNEELREHEISQDAIIKPQDLQEKAHENQDAHEEQAREESESPLQTDIPNFDNIDIALHKSRADTHSQIKSTKQSMMHAPSPIANSIGNKSRMPAFELQKTTQSVAQSQAAKQSMVSPKQSSIAQKSQARNSTSSQLKSQQIQKSQISPRHDSPPQQMNNPTPKQGGHQESVVDFSDYKDVPNVESNLGMYE</sequence>
<feature type="coiled-coil region" evidence="1">
    <location>
        <begin position="529"/>
        <end position="561"/>
    </location>
</feature>
<dbReference type="Proteomes" id="UP000785679">
    <property type="component" value="Unassembled WGS sequence"/>
</dbReference>
<feature type="region of interest" description="Disordered" evidence="2">
    <location>
        <begin position="719"/>
        <end position="915"/>
    </location>
</feature>
<feature type="region of interest" description="Disordered" evidence="2">
    <location>
        <begin position="1"/>
        <end position="206"/>
    </location>
</feature>
<feature type="compositionally biased region" description="Basic and acidic residues" evidence="2">
    <location>
        <begin position="181"/>
        <end position="190"/>
    </location>
</feature>
<proteinExistence type="predicted"/>
<feature type="compositionally biased region" description="Acidic residues" evidence="2">
    <location>
        <begin position="72"/>
        <end position="84"/>
    </location>
</feature>
<feature type="compositionally biased region" description="Polar residues" evidence="2">
    <location>
        <begin position="877"/>
        <end position="886"/>
    </location>
</feature>
<feature type="compositionally biased region" description="Polar residues" evidence="2">
    <location>
        <begin position="1"/>
        <end position="25"/>
    </location>
</feature>
<reference evidence="3" key="1">
    <citation type="submission" date="2019-06" db="EMBL/GenBank/DDBJ databases">
        <authorList>
            <person name="Zheng W."/>
        </authorList>
    </citation>
    <scope>NUCLEOTIDE SEQUENCE</scope>
    <source>
        <strain evidence="3">QDHG01</strain>
    </source>
</reference>
<feature type="compositionally biased region" description="Low complexity" evidence="2">
    <location>
        <begin position="822"/>
        <end position="840"/>
    </location>
</feature>
<evidence type="ECO:0000313" key="3">
    <source>
        <dbReference type="EMBL" id="TNV83872.1"/>
    </source>
</evidence>
<feature type="compositionally biased region" description="Basic and acidic residues" evidence="2">
    <location>
        <begin position="155"/>
        <end position="167"/>
    </location>
</feature>
<organism evidence="3 4">
    <name type="scientific">Halteria grandinella</name>
    <dbReference type="NCBI Taxonomy" id="5974"/>
    <lineage>
        <taxon>Eukaryota</taxon>
        <taxon>Sar</taxon>
        <taxon>Alveolata</taxon>
        <taxon>Ciliophora</taxon>
        <taxon>Intramacronucleata</taxon>
        <taxon>Spirotrichea</taxon>
        <taxon>Stichotrichia</taxon>
        <taxon>Sporadotrichida</taxon>
        <taxon>Halteriidae</taxon>
        <taxon>Halteria</taxon>
    </lineage>
</organism>
<keyword evidence="4" id="KW-1185">Reference proteome</keyword>
<feature type="compositionally biased region" description="Polar residues" evidence="2">
    <location>
        <begin position="168"/>
        <end position="177"/>
    </location>
</feature>
<keyword evidence="1" id="KW-0175">Coiled coil</keyword>
<feature type="coiled-coil region" evidence="1">
    <location>
        <begin position="594"/>
        <end position="645"/>
    </location>
</feature>
<evidence type="ECO:0000256" key="1">
    <source>
        <dbReference type="SAM" id="Coils"/>
    </source>
</evidence>
<feature type="compositionally biased region" description="Low complexity" evidence="2">
    <location>
        <begin position="857"/>
        <end position="871"/>
    </location>
</feature>
<evidence type="ECO:0000313" key="4">
    <source>
        <dbReference type="Proteomes" id="UP000785679"/>
    </source>
</evidence>
<name>A0A8J8NXI3_HALGN</name>
<feature type="compositionally biased region" description="Basic and acidic residues" evidence="2">
    <location>
        <begin position="743"/>
        <end position="763"/>
    </location>
</feature>
<gene>
    <name evidence="3" type="ORF">FGO68_gene10475</name>
</gene>
<feature type="compositionally biased region" description="Basic and acidic residues" evidence="2">
    <location>
        <begin position="780"/>
        <end position="790"/>
    </location>
</feature>
<dbReference type="EMBL" id="RRYP01003361">
    <property type="protein sequence ID" value="TNV83872.1"/>
    <property type="molecule type" value="Genomic_DNA"/>
</dbReference>
<feature type="compositionally biased region" description="Basic and acidic residues" evidence="2">
    <location>
        <begin position="85"/>
        <end position="103"/>
    </location>
</feature>
<dbReference type="AlphaFoldDB" id="A0A8J8NXI3"/>
<feature type="compositionally biased region" description="Basic residues" evidence="2">
    <location>
        <begin position="28"/>
        <end position="37"/>
    </location>
</feature>